<sequence>MKNNGYVTMKQMIDLPEYHSVELNKDGSKCAFVKEIADWDRNIYESQIWVYSKELNYMESITTDSESPKWSPDGNRLAYLKKINAKSQICIYDTKENKHVQVTNLNEGITYFRWNNTGSGFFLLTNIPVSNSIINRKREYGDFMIEDKEHSLNTLGFIKSHLDLKKDSDVKTIVEFKDQYINGFECSRDGLQLVLTTTPTPLLKDQYKKELYIYNLKEQQVKKLSIRGRLLSTPIFSPGGQMICYITTKKEKSYYEYHKHDRTLEMFDLMTNTVIKPLKSDLFLTSIKWSEAGILIEWIEKMNYKIGILNQLGQVNSLGNDHEDESITHPSITTDGTHVAYLLSNRDQISELVIDDKTITTCSKIFSNKQVSNKELVSWSNVDGLMLEGVLIKPHDFDCSKKYPLLVVGGGASLTPTNSKWWPIEQFIEKGFLVFEPNKRGYPGYGDEFLNGDYQKLGIAYYEDIISGVDLLIEKGFIDSTRVGIMGFSEAGYTAIFASLYSDRFKAVSALAASNNWETFYSSSEISYLAKQLLGGTPWDDEALYQKLSTLTYLKSANAPTLILHQENEPIEPLIVAKELYRGLRDLNIDTELVIFKGCNHYSGEPKQDLAIMKLNLKWFLHYLLNEPMNDIRDVFEEDESV</sequence>
<dbReference type="FunCoup" id="F7PRM9">
    <property type="interactions" value="8"/>
</dbReference>
<dbReference type="AlphaFoldDB" id="F7PRM9"/>
<dbReference type="InterPro" id="IPR011042">
    <property type="entry name" value="6-blade_b-propeller_TolB-like"/>
</dbReference>
<reference evidence="3 4" key="1">
    <citation type="journal article" date="2011" name="J. Bacteriol.">
        <title>Genome sequence of Haloplasma contractile, an unusual contractile bacterium from a deep-sea anoxic brine lake.</title>
        <authorList>
            <person name="Antunes A."/>
            <person name="Alam I."/>
            <person name="El Dorry H."/>
            <person name="Siam R."/>
            <person name="Robertson A."/>
            <person name="Bajic V.B."/>
            <person name="Stingl U."/>
        </authorList>
    </citation>
    <scope>NUCLEOTIDE SEQUENCE [LARGE SCALE GENOMIC DNA]</scope>
    <source>
        <strain evidence="3 4">SSD-17B</strain>
    </source>
</reference>
<dbReference type="SUPFAM" id="SSF82171">
    <property type="entry name" value="DPP6 N-terminal domain-like"/>
    <property type="match status" value="1"/>
</dbReference>
<dbReference type="OrthoDB" id="262125at2"/>
<evidence type="ECO:0000313" key="3">
    <source>
        <dbReference type="EMBL" id="ERJ11891.1"/>
    </source>
</evidence>
<dbReference type="eggNOG" id="COG0823">
    <property type="taxonomic scope" value="Bacteria"/>
</dbReference>
<dbReference type="PANTHER" id="PTHR42776">
    <property type="entry name" value="SERINE PEPTIDASE S9 FAMILY MEMBER"/>
    <property type="match status" value="1"/>
</dbReference>
<feature type="domain" description="Peptidase S9 prolyl oligopeptidase catalytic" evidence="2">
    <location>
        <begin position="426"/>
        <end position="624"/>
    </location>
</feature>
<keyword evidence="4" id="KW-1185">Reference proteome</keyword>
<dbReference type="SUPFAM" id="SSF53474">
    <property type="entry name" value="alpha/beta-Hydrolases"/>
    <property type="match status" value="1"/>
</dbReference>
<dbReference type="InterPro" id="IPR001375">
    <property type="entry name" value="Peptidase_S9_cat"/>
</dbReference>
<gene>
    <name evidence="3" type="ORF">HLPCO_002131</name>
</gene>
<evidence type="ECO:0000313" key="4">
    <source>
        <dbReference type="Proteomes" id="UP000005707"/>
    </source>
</evidence>
<comment type="caution">
    <text evidence="3">The sequence shown here is derived from an EMBL/GenBank/DDBJ whole genome shotgun (WGS) entry which is preliminary data.</text>
</comment>
<dbReference type="PANTHER" id="PTHR42776:SF27">
    <property type="entry name" value="DIPEPTIDYL PEPTIDASE FAMILY MEMBER 6"/>
    <property type="match status" value="1"/>
</dbReference>
<dbReference type="STRING" id="1033810.HLPCO_002131"/>
<dbReference type="GO" id="GO:0006508">
    <property type="term" value="P:proteolysis"/>
    <property type="evidence" value="ECO:0007669"/>
    <property type="project" value="InterPro"/>
</dbReference>
<dbReference type="Gene3D" id="2.120.10.30">
    <property type="entry name" value="TolB, C-terminal domain"/>
    <property type="match status" value="1"/>
</dbReference>
<dbReference type="Gene3D" id="3.40.50.1820">
    <property type="entry name" value="alpha/beta hydrolase"/>
    <property type="match status" value="1"/>
</dbReference>
<dbReference type="GO" id="GO:0004252">
    <property type="term" value="F:serine-type endopeptidase activity"/>
    <property type="evidence" value="ECO:0007669"/>
    <property type="project" value="TreeGrafter"/>
</dbReference>
<dbReference type="Pfam" id="PF00326">
    <property type="entry name" value="Peptidase_S9"/>
    <property type="match status" value="1"/>
</dbReference>
<dbReference type="InterPro" id="IPR029058">
    <property type="entry name" value="AB_hydrolase_fold"/>
</dbReference>
<dbReference type="EC" id="3.4.14.5" evidence="3"/>
<name>F7PRM9_9MOLU</name>
<dbReference type="InParanoid" id="F7PRM9"/>
<organism evidence="3 4">
    <name type="scientific">Haloplasma contractile SSD-17B</name>
    <dbReference type="NCBI Taxonomy" id="1033810"/>
    <lineage>
        <taxon>Bacteria</taxon>
        <taxon>Bacillati</taxon>
        <taxon>Mycoplasmatota</taxon>
        <taxon>Mollicutes</taxon>
        <taxon>Haloplasmatales</taxon>
        <taxon>Haloplasmataceae</taxon>
        <taxon>Haloplasma</taxon>
    </lineage>
</organism>
<accession>F7PRM9</accession>
<dbReference type="RefSeq" id="WP_008824488.1">
    <property type="nucleotide sequence ID" value="NZ_AFNU02000007.1"/>
</dbReference>
<dbReference type="eggNOG" id="COG1506">
    <property type="taxonomic scope" value="Bacteria"/>
</dbReference>
<evidence type="ECO:0000256" key="1">
    <source>
        <dbReference type="ARBA" id="ARBA00022801"/>
    </source>
</evidence>
<keyword evidence="1 3" id="KW-0378">Hydrolase</keyword>
<proteinExistence type="predicted"/>
<dbReference type="EMBL" id="AFNU02000007">
    <property type="protein sequence ID" value="ERJ11891.1"/>
    <property type="molecule type" value="Genomic_DNA"/>
</dbReference>
<dbReference type="GO" id="GO:0008239">
    <property type="term" value="F:dipeptidyl-peptidase activity"/>
    <property type="evidence" value="ECO:0007669"/>
    <property type="project" value="UniProtKB-EC"/>
</dbReference>
<dbReference type="Proteomes" id="UP000005707">
    <property type="component" value="Unassembled WGS sequence"/>
</dbReference>
<protein>
    <submittedName>
        <fullName evidence="3">Prolyl oligopeptidase family protein</fullName>
        <ecNumber evidence="3">3.4.14.5</ecNumber>
    </submittedName>
</protein>
<reference evidence="3 4" key="2">
    <citation type="journal article" date="2013" name="PLoS ONE">
        <title>INDIGO - INtegrated Data Warehouse of MIcrobial GenOmes with Examples from the Red Sea Extremophiles.</title>
        <authorList>
            <person name="Alam I."/>
            <person name="Antunes A."/>
            <person name="Kamau A.A."/>
            <person name="Ba Alawi W."/>
            <person name="Kalkatawi M."/>
            <person name="Stingl U."/>
            <person name="Bajic V.B."/>
        </authorList>
    </citation>
    <scope>NUCLEOTIDE SEQUENCE [LARGE SCALE GENOMIC DNA]</scope>
    <source>
        <strain evidence="3 4">SSD-17B</strain>
    </source>
</reference>
<evidence type="ECO:0000259" key="2">
    <source>
        <dbReference type="Pfam" id="PF00326"/>
    </source>
</evidence>